<organism evidence="3 4">
    <name type="scientific">Solidesulfovibrio aerotolerans</name>
    <dbReference type="NCBI Taxonomy" id="295255"/>
    <lineage>
        <taxon>Bacteria</taxon>
        <taxon>Pseudomonadati</taxon>
        <taxon>Thermodesulfobacteriota</taxon>
        <taxon>Desulfovibrionia</taxon>
        <taxon>Desulfovibrionales</taxon>
        <taxon>Desulfovibrionaceae</taxon>
        <taxon>Solidesulfovibrio</taxon>
    </lineage>
</organism>
<proteinExistence type="predicted"/>
<reference evidence="3 4" key="1">
    <citation type="submission" date="2020-01" db="EMBL/GenBank/DDBJ databases">
        <title>Genome sequence of Desulfovibrio aerotolerans DSM 16695(T).</title>
        <authorList>
            <person name="Karnachuk O."/>
            <person name="Avakyan M."/>
            <person name="Mardanov A."/>
            <person name="Kadnikov V."/>
            <person name="Ravin N."/>
        </authorList>
    </citation>
    <scope>NUCLEOTIDE SEQUENCE [LARGE SCALE GENOMIC DNA]</scope>
    <source>
        <strain evidence="3 4">DSM 16695</strain>
    </source>
</reference>
<keyword evidence="4" id="KW-1185">Reference proteome</keyword>
<dbReference type="RefSeq" id="WP_160957777.1">
    <property type="nucleotide sequence ID" value="NZ_WVUD01000001.1"/>
</dbReference>
<dbReference type="PROSITE" id="PS51781">
    <property type="entry name" value="SH3B"/>
    <property type="match status" value="1"/>
</dbReference>
<dbReference type="EMBL" id="WVUD01000001">
    <property type="protein sequence ID" value="MYL81611.1"/>
    <property type="molecule type" value="Genomic_DNA"/>
</dbReference>
<name>A0A7C9MZI1_9BACT</name>
<dbReference type="Proteomes" id="UP000482487">
    <property type="component" value="Unassembled WGS sequence"/>
</dbReference>
<evidence type="ECO:0000259" key="2">
    <source>
        <dbReference type="PROSITE" id="PS51781"/>
    </source>
</evidence>
<evidence type="ECO:0000313" key="3">
    <source>
        <dbReference type="EMBL" id="MYL81611.1"/>
    </source>
</evidence>
<dbReference type="InterPro" id="IPR003646">
    <property type="entry name" value="SH3-like_bac-type"/>
</dbReference>
<keyword evidence="1" id="KW-0732">Signal</keyword>
<feature type="signal peptide" evidence="1">
    <location>
        <begin position="1"/>
        <end position="21"/>
    </location>
</feature>
<dbReference type="OrthoDB" id="9813873at2"/>
<feature type="domain" description="SH3b" evidence="2">
    <location>
        <begin position="24"/>
        <end position="87"/>
    </location>
</feature>
<dbReference type="AlphaFoldDB" id="A0A7C9MZI1"/>
<evidence type="ECO:0000313" key="4">
    <source>
        <dbReference type="Proteomes" id="UP000482487"/>
    </source>
</evidence>
<protein>
    <submittedName>
        <fullName evidence="3">SH3 domain-containing protein</fullName>
    </submittedName>
</protein>
<feature type="chain" id="PRO_5028887168" evidence="1">
    <location>
        <begin position="22"/>
        <end position="160"/>
    </location>
</feature>
<dbReference type="Pfam" id="PF08239">
    <property type="entry name" value="SH3_3"/>
    <property type="match status" value="1"/>
</dbReference>
<dbReference type="Gene3D" id="2.30.30.40">
    <property type="entry name" value="SH3 Domains"/>
    <property type="match status" value="1"/>
</dbReference>
<comment type="caution">
    <text evidence="3">The sequence shown here is derived from an EMBL/GenBank/DDBJ whole genome shotgun (WGS) entry which is preliminary data.</text>
</comment>
<sequence length="160" mass="16468">MRSRKLAFVLALALCLGTAWAIAAKVMSVSVRDGQVRETPSFLGKIVGKATYGQSVDVLEEQGDWSKVTVSGGVAGWMHKTALTTGKLAMSGGSAAPGSVSGKEMALAGKGFSAEVEADYKRSHGGNFAAVDAMEQVSYTPAALLAFLSKGDVKPQGGGR</sequence>
<evidence type="ECO:0000256" key="1">
    <source>
        <dbReference type="SAM" id="SignalP"/>
    </source>
</evidence>
<gene>
    <name evidence="3" type="ORF">GTA51_00470</name>
</gene>
<accession>A0A7C9MZI1</accession>
<dbReference type="SMART" id="SM00287">
    <property type="entry name" value="SH3b"/>
    <property type="match status" value="1"/>
</dbReference>